<name>A0ABP9TMU4_9MICC</name>
<evidence type="ECO:0000313" key="3">
    <source>
        <dbReference type="EMBL" id="GAA5226419.1"/>
    </source>
</evidence>
<evidence type="ECO:0000256" key="1">
    <source>
        <dbReference type="SAM" id="MobiDB-lite"/>
    </source>
</evidence>
<dbReference type="PROSITE" id="PS50830">
    <property type="entry name" value="TNASE_3"/>
    <property type="match status" value="1"/>
</dbReference>
<dbReference type="InterPro" id="IPR002071">
    <property type="entry name" value="Thermonucl_AS"/>
</dbReference>
<dbReference type="RefSeq" id="WP_345466718.1">
    <property type="nucleotide sequence ID" value="NZ_BAABLK010000021.1"/>
</dbReference>
<dbReference type="Pfam" id="PF00565">
    <property type="entry name" value="SNase"/>
    <property type="match status" value="1"/>
</dbReference>
<feature type="region of interest" description="Disordered" evidence="1">
    <location>
        <begin position="271"/>
        <end position="333"/>
    </location>
</feature>
<dbReference type="SMART" id="SM00318">
    <property type="entry name" value="SNc"/>
    <property type="match status" value="1"/>
</dbReference>
<reference evidence="4" key="1">
    <citation type="journal article" date="2019" name="Int. J. Syst. Evol. Microbiol.">
        <title>The Global Catalogue of Microorganisms (GCM) 10K type strain sequencing project: providing services to taxonomists for standard genome sequencing and annotation.</title>
        <authorList>
            <consortium name="The Broad Institute Genomics Platform"/>
            <consortium name="The Broad Institute Genome Sequencing Center for Infectious Disease"/>
            <person name="Wu L."/>
            <person name="Ma J."/>
        </authorList>
    </citation>
    <scope>NUCLEOTIDE SEQUENCE [LARGE SCALE GENOMIC DNA]</scope>
    <source>
        <strain evidence="4">JCM 18952</strain>
    </source>
</reference>
<dbReference type="SUPFAM" id="SSF50199">
    <property type="entry name" value="Staphylococcal nuclease"/>
    <property type="match status" value="1"/>
</dbReference>
<evidence type="ECO:0000259" key="2">
    <source>
        <dbReference type="PROSITE" id="PS50830"/>
    </source>
</evidence>
<sequence>MATVIRVIDGDTIVVDLSGEATTVRLLNIDTPETKHPDKPVECLGAEATECTESLLSPGDEIELAYDVSRLDPYGRTLAGVYKEGSLVNADIAAAGLGVAVLFQPNERFYPEVLAAEQSAQNKAKGLFGADVSCTVPALAEAAISDLGAVEETVPATAEAVGSALGLVSAAILAGKAQSAVLQGLDSSGDAVSSAVWASRKATYLPLIAAGMDRAASVEKKLTTKQSDLAQAKKKTAAKKAPKLKTEAKAKAEAKAAAAAKVKANAAAERKTAAKAAAQRKAAERKATVRSHQLAPKKTYRAPVQKPKRKNSSKSGYTGRRCYAPGGRTWKPC</sequence>
<evidence type="ECO:0000313" key="4">
    <source>
        <dbReference type="Proteomes" id="UP001501257"/>
    </source>
</evidence>
<dbReference type="Gene3D" id="2.40.50.90">
    <property type="match status" value="1"/>
</dbReference>
<feature type="domain" description="TNase-like" evidence="2">
    <location>
        <begin position="1"/>
        <end position="130"/>
    </location>
</feature>
<keyword evidence="4" id="KW-1185">Reference proteome</keyword>
<dbReference type="Proteomes" id="UP001501257">
    <property type="component" value="Unassembled WGS sequence"/>
</dbReference>
<dbReference type="InterPro" id="IPR035437">
    <property type="entry name" value="SNase_OB-fold_sf"/>
</dbReference>
<dbReference type="PROSITE" id="PS01123">
    <property type="entry name" value="TNASE_1"/>
    <property type="match status" value="1"/>
</dbReference>
<organism evidence="3 4">
    <name type="scientific">Paeniglutamicibacter antarcticus</name>
    <dbReference type="NCBI Taxonomy" id="494023"/>
    <lineage>
        <taxon>Bacteria</taxon>
        <taxon>Bacillati</taxon>
        <taxon>Actinomycetota</taxon>
        <taxon>Actinomycetes</taxon>
        <taxon>Micrococcales</taxon>
        <taxon>Micrococcaceae</taxon>
        <taxon>Paeniglutamicibacter</taxon>
    </lineage>
</organism>
<protein>
    <recommendedName>
        <fullName evidence="2">TNase-like domain-containing protein</fullName>
    </recommendedName>
</protein>
<dbReference type="InterPro" id="IPR016071">
    <property type="entry name" value="Staphylococal_nuclease_OB-fold"/>
</dbReference>
<gene>
    <name evidence="3" type="ORF">GCM10025778_09510</name>
</gene>
<proteinExistence type="predicted"/>
<dbReference type="EMBL" id="BAABLK010000021">
    <property type="protein sequence ID" value="GAA5226419.1"/>
    <property type="molecule type" value="Genomic_DNA"/>
</dbReference>
<comment type="caution">
    <text evidence="3">The sequence shown here is derived from an EMBL/GenBank/DDBJ whole genome shotgun (WGS) entry which is preliminary data.</text>
</comment>
<dbReference type="PROSITE" id="PS01284">
    <property type="entry name" value="TNASE_2"/>
    <property type="match status" value="1"/>
</dbReference>
<accession>A0ABP9TMU4</accession>